<organism evidence="2 3">
    <name type="scientific">Jimgerdemannia flammicorona</name>
    <dbReference type="NCBI Taxonomy" id="994334"/>
    <lineage>
        <taxon>Eukaryota</taxon>
        <taxon>Fungi</taxon>
        <taxon>Fungi incertae sedis</taxon>
        <taxon>Mucoromycota</taxon>
        <taxon>Mucoromycotina</taxon>
        <taxon>Endogonomycetes</taxon>
        <taxon>Endogonales</taxon>
        <taxon>Endogonaceae</taxon>
        <taxon>Jimgerdemannia</taxon>
    </lineage>
</organism>
<accession>A0A433DFR1</accession>
<name>A0A433DFR1_9FUNG</name>
<dbReference type="AlphaFoldDB" id="A0A433DFR1"/>
<proteinExistence type="predicted"/>
<evidence type="ECO:0000313" key="2">
    <source>
        <dbReference type="EMBL" id="RUP49690.1"/>
    </source>
</evidence>
<dbReference type="OrthoDB" id="2445228at2759"/>
<dbReference type="EMBL" id="RBNI01002054">
    <property type="protein sequence ID" value="RUP49690.1"/>
    <property type="molecule type" value="Genomic_DNA"/>
</dbReference>
<sequence length="339" mass="37752">MATAVEHLSLPKPPLRKRFSAHSLRSLIAPLNHSSISLPSFPTTHATDAAEFPVPSIPLLHLSTHTRKRSLLSLRSSRSSQPQSAKFVTDLPNELLVQVVAYLDLSALFALYNVSRHFRSLAVLPLVRTLEPTKVRLWFHQEGLRRTFVEFRCRAYDAPRERLIFECTGGSACLFKTGVGLGKPQLDDVTLIAGPTVTCPLKAASENYLDTQCPLRVKHAGAKELDGQRHSFGTRYPWTFKYTVEYVRGTVKVSADPARAAEGKHRLLRPGVFECSPNFLDPKRGAMNVAVRWCAEKFGEAGTITQWVRNRGKKWSRGKSVKQAESGLLEESLDVPIAV</sequence>
<comment type="caution">
    <text evidence="2">The sequence shown here is derived from an EMBL/GenBank/DDBJ whole genome shotgun (WGS) entry which is preliminary data.</text>
</comment>
<dbReference type="PROSITE" id="PS50181">
    <property type="entry name" value="FBOX"/>
    <property type="match status" value="1"/>
</dbReference>
<gene>
    <name evidence="2" type="ORF">BC936DRAFT_141803</name>
</gene>
<dbReference type="SUPFAM" id="SSF81383">
    <property type="entry name" value="F-box domain"/>
    <property type="match status" value="1"/>
</dbReference>
<evidence type="ECO:0000259" key="1">
    <source>
        <dbReference type="PROSITE" id="PS50181"/>
    </source>
</evidence>
<dbReference type="Pfam" id="PF12937">
    <property type="entry name" value="F-box-like"/>
    <property type="match status" value="1"/>
</dbReference>
<protein>
    <recommendedName>
        <fullName evidence="1">F-box domain-containing protein</fullName>
    </recommendedName>
</protein>
<feature type="domain" description="F-box" evidence="1">
    <location>
        <begin position="85"/>
        <end position="121"/>
    </location>
</feature>
<keyword evidence="3" id="KW-1185">Reference proteome</keyword>
<evidence type="ECO:0000313" key="3">
    <source>
        <dbReference type="Proteomes" id="UP000268093"/>
    </source>
</evidence>
<dbReference type="InterPro" id="IPR036047">
    <property type="entry name" value="F-box-like_dom_sf"/>
</dbReference>
<dbReference type="Gene3D" id="1.20.1280.50">
    <property type="match status" value="1"/>
</dbReference>
<reference evidence="2 3" key="1">
    <citation type="journal article" date="2018" name="New Phytol.">
        <title>Phylogenomics of Endogonaceae and evolution of mycorrhizas within Mucoromycota.</title>
        <authorList>
            <person name="Chang Y."/>
            <person name="Desiro A."/>
            <person name="Na H."/>
            <person name="Sandor L."/>
            <person name="Lipzen A."/>
            <person name="Clum A."/>
            <person name="Barry K."/>
            <person name="Grigoriev I.V."/>
            <person name="Martin F.M."/>
            <person name="Stajich J.E."/>
            <person name="Smith M.E."/>
            <person name="Bonito G."/>
            <person name="Spatafora J.W."/>
        </authorList>
    </citation>
    <scope>NUCLEOTIDE SEQUENCE [LARGE SCALE GENOMIC DNA]</scope>
    <source>
        <strain evidence="2 3">GMNB39</strain>
    </source>
</reference>
<dbReference type="InterPro" id="IPR001810">
    <property type="entry name" value="F-box_dom"/>
</dbReference>
<dbReference type="Proteomes" id="UP000268093">
    <property type="component" value="Unassembled WGS sequence"/>
</dbReference>